<dbReference type="EMBL" id="VSRR010054771">
    <property type="protein sequence ID" value="MPC80698.1"/>
    <property type="molecule type" value="Genomic_DNA"/>
</dbReference>
<gene>
    <name evidence="1" type="ORF">E2C01_075286</name>
</gene>
<keyword evidence="2" id="KW-1185">Reference proteome</keyword>
<comment type="caution">
    <text evidence="1">The sequence shown here is derived from an EMBL/GenBank/DDBJ whole genome shotgun (WGS) entry which is preliminary data.</text>
</comment>
<organism evidence="1 2">
    <name type="scientific">Portunus trituberculatus</name>
    <name type="common">Swimming crab</name>
    <name type="synonym">Neptunus trituberculatus</name>
    <dbReference type="NCBI Taxonomy" id="210409"/>
    <lineage>
        <taxon>Eukaryota</taxon>
        <taxon>Metazoa</taxon>
        <taxon>Ecdysozoa</taxon>
        <taxon>Arthropoda</taxon>
        <taxon>Crustacea</taxon>
        <taxon>Multicrustacea</taxon>
        <taxon>Malacostraca</taxon>
        <taxon>Eumalacostraca</taxon>
        <taxon>Eucarida</taxon>
        <taxon>Decapoda</taxon>
        <taxon>Pleocyemata</taxon>
        <taxon>Brachyura</taxon>
        <taxon>Eubrachyura</taxon>
        <taxon>Portunoidea</taxon>
        <taxon>Portunidae</taxon>
        <taxon>Portuninae</taxon>
        <taxon>Portunus</taxon>
    </lineage>
</organism>
<sequence>MVSFGLHYIDYVPIKVQIQSSKAIKNKIINKSTQANWITCRPASLLT</sequence>
<protein>
    <submittedName>
        <fullName evidence="1">Uncharacterized protein</fullName>
    </submittedName>
</protein>
<name>A0A5B7IIR3_PORTR</name>
<evidence type="ECO:0000313" key="1">
    <source>
        <dbReference type="EMBL" id="MPC80698.1"/>
    </source>
</evidence>
<reference evidence="1 2" key="1">
    <citation type="submission" date="2019-05" db="EMBL/GenBank/DDBJ databases">
        <title>Another draft genome of Portunus trituberculatus and its Hox gene families provides insights of decapod evolution.</title>
        <authorList>
            <person name="Jeong J.-H."/>
            <person name="Song I."/>
            <person name="Kim S."/>
            <person name="Choi T."/>
            <person name="Kim D."/>
            <person name="Ryu S."/>
            <person name="Kim W."/>
        </authorList>
    </citation>
    <scope>NUCLEOTIDE SEQUENCE [LARGE SCALE GENOMIC DNA]</scope>
    <source>
        <tissue evidence="1">Muscle</tissue>
    </source>
</reference>
<evidence type="ECO:0000313" key="2">
    <source>
        <dbReference type="Proteomes" id="UP000324222"/>
    </source>
</evidence>
<dbReference type="AlphaFoldDB" id="A0A5B7IIR3"/>
<proteinExistence type="predicted"/>
<accession>A0A5B7IIR3</accession>
<dbReference type="Proteomes" id="UP000324222">
    <property type="component" value="Unassembled WGS sequence"/>
</dbReference>